<feature type="compositionally biased region" description="Basic residues" evidence="1">
    <location>
        <begin position="8"/>
        <end position="17"/>
    </location>
</feature>
<dbReference type="AlphaFoldDB" id="A0ABD0JX39"/>
<keyword evidence="3" id="KW-1185">Reference proteome</keyword>
<proteinExistence type="predicted"/>
<dbReference type="EMBL" id="JACVVK020000305">
    <property type="protein sequence ID" value="KAK7479319.1"/>
    <property type="molecule type" value="Genomic_DNA"/>
</dbReference>
<dbReference type="Proteomes" id="UP001519460">
    <property type="component" value="Unassembled WGS sequence"/>
</dbReference>
<feature type="non-terminal residue" evidence="2">
    <location>
        <position position="1"/>
    </location>
</feature>
<name>A0ABD0JX39_9CAEN</name>
<evidence type="ECO:0000313" key="2">
    <source>
        <dbReference type="EMBL" id="KAK7479319.1"/>
    </source>
</evidence>
<evidence type="ECO:0000313" key="3">
    <source>
        <dbReference type="Proteomes" id="UP001519460"/>
    </source>
</evidence>
<feature type="region of interest" description="Disordered" evidence="1">
    <location>
        <begin position="95"/>
        <end position="143"/>
    </location>
</feature>
<accession>A0ABD0JX39</accession>
<comment type="caution">
    <text evidence="2">The sequence shown here is derived from an EMBL/GenBank/DDBJ whole genome shotgun (WGS) entry which is preliminary data.</text>
</comment>
<feature type="compositionally biased region" description="Basic and acidic residues" evidence="1">
    <location>
        <begin position="18"/>
        <end position="38"/>
    </location>
</feature>
<sequence length="143" mass="16062">AIDPGRPSGRRQRHYKDRYKLLHDRDKRSVKDFFRMGRAEGLSGTKRRRRPDGEPQSARLSIVYCLDRHVETLAGGNEQSAGIALAEFGAKWLPDAKWPHAPHKPPRARNDPGGNAERPRNGGLIRPQSVPNEGLVAAPFSRR</sequence>
<evidence type="ECO:0000256" key="1">
    <source>
        <dbReference type="SAM" id="MobiDB-lite"/>
    </source>
</evidence>
<reference evidence="2 3" key="1">
    <citation type="journal article" date="2023" name="Sci. Data">
        <title>Genome assembly of the Korean intertidal mud-creeper Batillaria attramentaria.</title>
        <authorList>
            <person name="Patra A.K."/>
            <person name="Ho P.T."/>
            <person name="Jun S."/>
            <person name="Lee S.J."/>
            <person name="Kim Y."/>
            <person name="Won Y.J."/>
        </authorList>
    </citation>
    <scope>NUCLEOTIDE SEQUENCE [LARGE SCALE GENOMIC DNA]</scope>
    <source>
        <strain evidence="2">Wonlab-2016</strain>
    </source>
</reference>
<protein>
    <submittedName>
        <fullName evidence="2">Uncharacterized protein</fullName>
    </submittedName>
</protein>
<feature type="region of interest" description="Disordered" evidence="1">
    <location>
        <begin position="1"/>
        <end position="59"/>
    </location>
</feature>
<gene>
    <name evidence="2" type="ORF">BaRGS_00029397</name>
</gene>
<organism evidence="2 3">
    <name type="scientific">Batillaria attramentaria</name>
    <dbReference type="NCBI Taxonomy" id="370345"/>
    <lineage>
        <taxon>Eukaryota</taxon>
        <taxon>Metazoa</taxon>
        <taxon>Spiralia</taxon>
        <taxon>Lophotrochozoa</taxon>
        <taxon>Mollusca</taxon>
        <taxon>Gastropoda</taxon>
        <taxon>Caenogastropoda</taxon>
        <taxon>Sorbeoconcha</taxon>
        <taxon>Cerithioidea</taxon>
        <taxon>Batillariidae</taxon>
        <taxon>Batillaria</taxon>
    </lineage>
</organism>